<dbReference type="AlphaFoldDB" id="A0A1Y2MNT3"/>
<comment type="caution">
    <text evidence="1">The sequence shown here is derived from an EMBL/GenBank/DDBJ whole genome shotgun (WGS) entry which is preliminary data.</text>
</comment>
<protein>
    <submittedName>
        <fullName evidence="1">Uncharacterized protein</fullName>
    </submittedName>
</protein>
<dbReference type="RefSeq" id="WP_085915547.1">
    <property type="nucleotide sequence ID" value="NZ_AP018920.1"/>
</dbReference>
<sequence length="183" mass="17861">MSSRSKKIVGGIVGFLVTFAAGVAVAAILLSTSISGQASVTNVPGTGSGGNGGGVANKVSVDVDANAANGSNLDCSDITVSEDSTTLTFNPKLSKPAANGGNASTQPIQGGECTIMINVKNTGDVALAVGAANLNLPGGWIVGATTGLDRTIPSGGNQRLTAVITATEAAQPGSVTGTLEYRG</sequence>
<evidence type="ECO:0000313" key="2">
    <source>
        <dbReference type="Proteomes" id="UP000194360"/>
    </source>
</evidence>
<gene>
    <name evidence="1" type="ORF">BG845_05414</name>
</gene>
<keyword evidence="2" id="KW-1185">Reference proteome</keyword>
<organism evidence="1 2">
    <name type="scientific">Pseudonocardia autotrophica</name>
    <name type="common">Amycolata autotrophica</name>
    <name type="synonym">Nocardia autotrophica</name>
    <dbReference type="NCBI Taxonomy" id="2074"/>
    <lineage>
        <taxon>Bacteria</taxon>
        <taxon>Bacillati</taxon>
        <taxon>Actinomycetota</taxon>
        <taxon>Actinomycetes</taxon>
        <taxon>Pseudonocardiales</taxon>
        <taxon>Pseudonocardiaceae</taxon>
        <taxon>Pseudonocardia</taxon>
    </lineage>
</organism>
<dbReference type="Proteomes" id="UP000194360">
    <property type="component" value="Unassembled WGS sequence"/>
</dbReference>
<dbReference type="EMBL" id="MIGB01000040">
    <property type="protein sequence ID" value="OSY36337.1"/>
    <property type="molecule type" value="Genomic_DNA"/>
</dbReference>
<name>A0A1Y2MNT3_PSEAH</name>
<evidence type="ECO:0000313" key="1">
    <source>
        <dbReference type="EMBL" id="OSY36337.1"/>
    </source>
</evidence>
<reference evidence="1 2" key="1">
    <citation type="submission" date="2016-09" db="EMBL/GenBank/DDBJ databases">
        <title>Pseudonocardia autotrophica DSM535, a candidate organism with high potential of specific P450 cytochromes.</title>
        <authorList>
            <person name="Grumaz C."/>
            <person name="Vainshtein Y."/>
            <person name="Kirstahler P."/>
            <person name="Sohn K."/>
        </authorList>
    </citation>
    <scope>NUCLEOTIDE SEQUENCE [LARGE SCALE GENOMIC DNA]</scope>
    <source>
        <strain evidence="1 2">DSM 535</strain>
    </source>
</reference>
<proteinExistence type="predicted"/>
<accession>A0A1Y2MNT3</accession>